<dbReference type="Proteomes" id="UP000603453">
    <property type="component" value="Unassembled WGS sequence"/>
</dbReference>
<comment type="caution">
    <text evidence="3">The sequence shown here is derived from an EMBL/GenBank/DDBJ whole genome shotgun (WGS) entry which is preliminary data.</text>
</comment>
<dbReference type="InterPro" id="IPR036181">
    <property type="entry name" value="MIT_dom_sf"/>
</dbReference>
<evidence type="ECO:0000256" key="2">
    <source>
        <dbReference type="SAM" id="Phobius"/>
    </source>
</evidence>
<feature type="compositionally biased region" description="Pro residues" evidence="1">
    <location>
        <begin position="39"/>
        <end position="52"/>
    </location>
</feature>
<keyword evidence="2" id="KW-0812">Transmembrane</keyword>
<dbReference type="EMBL" id="JAEPRD010000001">
    <property type="protein sequence ID" value="KAG2214369.1"/>
    <property type="molecule type" value="Genomic_DNA"/>
</dbReference>
<keyword evidence="2" id="KW-0472">Membrane</keyword>
<reference evidence="3" key="1">
    <citation type="submission" date="2020-12" db="EMBL/GenBank/DDBJ databases">
        <title>Metabolic potential, ecology and presence of endohyphal bacteria is reflected in genomic diversity of Mucoromycotina.</title>
        <authorList>
            <person name="Muszewska A."/>
            <person name="Okrasinska A."/>
            <person name="Steczkiewicz K."/>
            <person name="Drgas O."/>
            <person name="Orlowska M."/>
            <person name="Perlinska-Lenart U."/>
            <person name="Aleksandrzak-Piekarczyk T."/>
            <person name="Szatraj K."/>
            <person name="Zielenkiewicz U."/>
            <person name="Pilsyk S."/>
            <person name="Malc E."/>
            <person name="Mieczkowski P."/>
            <person name="Kruszewska J.S."/>
            <person name="Biernat P."/>
            <person name="Pawlowska J."/>
        </authorList>
    </citation>
    <scope>NUCLEOTIDE SEQUENCE</scope>
    <source>
        <strain evidence="3">WA0000017839</strain>
    </source>
</reference>
<keyword evidence="4" id="KW-1185">Reference proteome</keyword>
<keyword evidence="2" id="KW-1133">Transmembrane helix</keyword>
<feature type="region of interest" description="Disordered" evidence="1">
    <location>
        <begin position="19"/>
        <end position="54"/>
    </location>
</feature>
<gene>
    <name evidence="3" type="ORF">INT47_000925</name>
</gene>
<accession>A0A8H7RNU0</accession>
<evidence type="ECO:0000256" key="1">
    <source>
        <dbReference type="SAM" id="MobiDB-lite"/>
    </source>
</evidence>
<evidence type="ECO:0000313" key="3">
    <source>
        <dbReference type="EMBL" id="KAG2214369.1"/>
    </source>
</evidence>
<evidence type="ECO:0000313" key="4">
    <source>
        <dbReference type="Proteomes" id="UP000603453"/>
    </source>
</evidence>
<dbReference type="OrthoDB" id="2414723at2759"/>
<proteinExistence type="predicted"/>
<organism evidence="3 4">
    <name type="scientific">Mucor saturninus</name>
    <dbReference type="NCBI Taxonomy" id="64648"/>
    <lineage>
        <taxon>Eukaryota</taxon>
        <taxon>Fungi</taxon>
        <taxon>Fungi incertae sedis</taxon>
        <taxon>Mucoromycota</taxon>
        <taxon>Mucoromycotina</taxon>
        <taxon>Mucoromycetes</taxon>
        <taxon>Mucorales</taxon>
        <taxon>Mucorineae</taxon>
        <taxon>Mucoraceae</taxon>
        <taxon>Mucor</taxon>
    </lineage>
</organism>
<name>A0A8H7RNU0_9FUNG</name>
<dbReference type="Gene3D" id="1.20.58.80">
    <property type="entry name" value="Phosphotransferase system, lactose/cellobiose-type IIA subunit"/>
    <property type="match status" value="1"/>
</dbReference>
<dbReference type="SUPFAM" id="SSF116846">
    <property type="entry name" value="MIT domain"/>
    <property type="match status" value="1"/>
</dbReference>
<dbReference type="AlphaFoldDB" id="A0A8H7RNU0"/>
<sequence length="272" mass="30509">MNSLVSSLLYNSAIKIENMSKRTQPPPSSIDPSRYSNSSPPPPPPYDPPVIPTPSTSWTLEMSALAEKIKDHTFSQGGHIDRHSISQGMKLVSIAADEYEQGHESTALDIYLTGVDKVLMALPNKTDMHTKRAIGEKLQSIQEKVGIVSVARESPPSMDHQHHAMNQFKQWGQSLVEIAVTVAIFIKKSPLPDLVWFIFGYIAQVLMWINAHYNFIERLQEWSIQSIKYVLEAEEKYRLHEFVSEGIYMMVAAVLKATVAFKETPAASASKR</sequence>
<feature type="transmembrane region" description="Helical" evidence="2">
    <location>
        <begin position="194"/>
        <end position="216"/>
    </location>
</feature>
<protein>
    <submittedName>
        <fullName evidence="3">Uncharacterized protein</fullName>
    </submittedName>
</protein>